<evidence type="ECO:0000313" key="1">
    <source>
        <dbReference type="EMBL" id="KAI9916248.1"/>
    </source>
</evidence>
<gene>
    <name evidence="1" type="ORF">PsorP6_016918</name>
</gene>
<comment type="caution">
    <text evidence="1">The sequence shown here is derived from an EMBL/GenBank/DDBJ whole genome shotgun (WGS) entry which is preliminary data.</text>
</comment>
<accession>A0ACC0WE88</accession>
<dbReference type="Proteomes" id="UP001163321">
    <property type="component" value="Chromosome 2"/>
</dbReference>
<sequence>MGKASRLRLCDFGRQRFVARYGDAKSAHLRINLDQDQQKRIKTQMFSCTSSMSLFGIRSLVSQQRDCLWFLWIPVDFRFNAELSLRVACGVLLASLIQIRSPKYVPSMEHEEQWLFFPECGLSYCAVAVIFCAGKNVGETLTQVCQVFYGVIMALVCNLFLFSFVRVQNFDGSYDGCLDFEKKCLLEDRRTMSTRTTFTLCCRGSSCSPSLSCSCHWKSKRFTFANNLLIQEVCSREQSFL</sequence>
<dbReference type="EMBL" id="CM047581">
    <property type="protein sequence ID" value="KAI9916248.1"/>
    <property type="molecule type" value="Genomic_DNA"/>
</dbReference>
<evidence type="ECO:0000313" key="2">
    <source>
        <dbReference type="Proteomes" id="UP001163321"/>
    </source>
</evidence>
<protein>
    <submittedName>
        <fullName evidence="1">Uncharacterized protein</fullName>
    </submittedName>
</protein>
<proteinExistence type="predicted"/>
<reference evidence="1 2" key="1">
    <citation type="journal article" date="2022" name="bioRxiv">
        <title>The genome of the oomycete Peronosclerospora sorghi, a cosmopolitan pathogen of maize and sorghum, is inflated with dispersed pseudogenes.</title>
        <authorList>
            <person name="Fletcher K."/>
            <person name="Martin F."/>
            <person name="Isakeit T."/>
            <person name="Cavanaugh K."/>
            <person name="Magill C."/>
            <person name="Michelmore R."/>
        </authorList>
    </citation>
    <scope>NUCLEOTIDE SEQUENCE [LARGE SCALE GENOMIC DNA]</scope>
    <source>
        <strain evidence="1">P6</strain>
    </source>
</reference>
<name>A0ACC0WE88_9STRA</name>
<organism evidence="1 2">
    <name type="scientific">Peronosclerospora sorghi</name>
    <dbReference type="NCBI Taxonomy" id="230839"/>
    <lineage>
        <taxon>Eukaryota</taxon>
        <taxon>Sar</taxon>
        <taxon>Stramenopiles</taxon>
        <taxon>Oomycota</taxon>
        <taxon>Peronosporomycetes</taxon>
        <taxon>Peronosporales</taxon>
        <taxon>Peronosporaceae</taxon>
        <taxon>Peronosclerospora</taxon>
    </lineage>
</organism>
<keyword evidence="2" id="KW-1185">Reference proteome</keyword>